<evidence type="ECO:0000256" key="3">
    <source>
        <dbReference type="ARBA" id="ARBA00022475"/>
    </source>
</evidence>
<dbReference type="InterPro" id="IPR027417">
    <property type="entry name" value="P-loop_NTPase"/>
</dbReference>
<dbReference type="GO" id="GO:0034040">
    <property type="term" value="F:ATPase-coupled lipid transmembrane transporter activity"/>
    <property type="evidence" value="ECO:0007669"/>
    <property type="project" value="TreeGrafter"/>
</dbReference>
<evidence type="ECO:0000256" key="2">
    <source>
        <dbReference type="ARBA" id="ARBA00022448"/>
    </source>
</evidence>
<dbReference type="PROSITE" id="PS50893">
    <property type="entry name" value="ABC_TRANSPORTER_2"/>
    <property type="match status" value="1"/>
</dbReference>
<dbReference type="Pfam" id="PF00664">
    <property type="entry name" value="ABC_membrane"/>
    <property type="match status" value="1"/>
</dbReference>
<keyword evidence="5" id="KW-0547">Nucleotide-binding</keyword>
<dbReference type="KEGG" id="vgu:HYG85_13170"/>
<feature type="transmembrane region" description="Helical" evidence="9">
    <location>
        <begin position="56"/>
        <end position="74"/>
    </location>
</feature>
<dbReference type="InterPro" id="IPR039421">
    <property type="entry name" value="Type_1_exporter"/>
</dbReference>
<feature type="domain" description="ABC transmembrane type-1" evidence="11">
    <location>
        <begin position="24"/>
        <end position="301"/>
    </location>
</feature>
<keyword evidence="4 9" id="KW-0812">Transmembrane</keyword>
<dbReference type="Gene3D" id="3.40.50.300">
    <property type="entry name" value="P-loop containing nucleotide triphosphate hydrolases"/>
    <property type="match status" value="1"/>
</dbReference>
<feature type="transmembrane region" description="Helical" evidence="9">
    <location>
        <begin position="158"/>
        <end position="175"/>
    </location>
</feature>
<dbReference type="PANTHER" id="PTHR24221">
    <property type="entry name" value="ATP-BINDING CASSETTE SUB-FAMILY B"/>
    <property type="match status" value="1"/>
</dbReference>
<feature type="transmembrane region" description="Helical" evidence="9">
    <location>
        <begin position="132"/>
        <end position="152"/>
    </location>
</feature>
<evidence type="ECO:0000256" key="4">
    <source>
        <dbReference type="ARBA" id="ARBA00022692"/>
    </source>
</evidence>
<organism evidence="12 13">
    <name type="scientific">Vallitalea guaymasensis</name>
    <dbReference type="NCBI Taxonomy" id="1185412"/>
    <lineage>
        <taxon>Bacteria</taxon>
        <taxon>Bacillati</taxon>
        <taxon>Bacillota</taxon>
        <taxon>Clostridia</taxon>
        <taxon>Lachnospirales</taxon>
        <taxon>Vallitaleaceae</taxon>
        <taxon>Vallitalea</taxon>
    </lineage>
</organism>
<dbReference type="SMART" id="SM00382">
    <property type="entry name" value="AAA"/>
    <property type="match status" value="1"/>
</dbReference>
<keyword evidence="13" id="KW-1185">Reference proteome</keyword>
<evidence type="ECO:0000256" key="9">
    <source>
        <dbReference type="SAM" id="Phobius"/>
    </source>
</evidence>
<dbReference type="Proteomes" id="UP000677305">
    <property type="component" value="Chromosome"/>
</dbReference>
<dbReference type="InterPro" id="IPR017871">
    <property type="entry name" value="ABC_transporter-like_CS"/>
</dbReference>
<dbReference type="PROSITE" id="PS00211">
    <property type="entry name" value="ABC_TRANSPORTER_1"/>
    <property type="match status" value="1"/>
</dbReference>
<dbReference type="Pfam" id="PF00005">
    <property type="entry name" value="ABC_tran"/>
    <property type="match status" value="1"/>
</dbReference>
<dbReference type="GO" id="GO:0005524">
    <property type="term" value="F:ATP binding"/>
    <property type="evidence" value="ECO:0007669"/>
    <property type="project" value="UniProtKB-KW"/>
</dbReference>
<evidence type="ECO:0000259" key="10">
    <source>
        <dbReference type="PROSITE" id="PS50893"/>
    </source>
</evidence>
<dbReference type="PROSITE" id="PS50929">
    <property type="entry name" value="ABC_TM1F"/>
    <property type="match status" value="1"/>
</dbReference>
<keyword evidence="6 12" id="KW-0067">ATP-binding</keyword>
<comment type="subcellular location">
    <subcellularLocation>
        <location evidence="1">Cell membrane</location>
        <topology evidence="1">Multi-pass membrane protein</topology>
    </subcellularLocation>
</comment>
<dbReference type="SUPFAM" id="SSF90123">
    <property type="entry name" value="ABC transporter transmembrane region"/>
    <property type="match status" value="1"/>
</dbReference>
<protein>
    <submittedName>
        <fullName evidence="12">ABC transporter ATP-binding protein</fullName>
    </submittedName>
</protein>
<accession>A0A8J8MBC9</accession>
<keyword evidence="3" id="KW-1003">Cell membrane</keyword>
<evidence type="ECO:0000313" key="13">
    <source>
        <dbReference type="Proteomes" id="UP000677305"/>
    </source>
</evidence>
<name>A0A8J8MBC9_9FIRM</name>
<keyword evidence="7 9" id="KW-1133">Transmembrane helix</keyword>
<evidence type="ECO:0000259" key="11">
    <source>
        <dbReference type="PROSITE" id="PS50929"/>
    </source>
</evidence>
<evidence type="ECO:0000256" key="8">
    <source>
        <dbReference type="ARBA" id="ARBA00023136"/>
    </source>
</evidence>
<feature type="domain" description="ABC transporter" evidence="10">
    <location>
        <begin position="328"/>
        <end position="568"/>
    </location>
</feature>
<dbReference type="InterPro" id="IPR011527">
    <property type="entry name" value="ABC1_TM_dom"/>
</dbReference>
<dbReference type="PANTHER" id="PTHR24221:SF397">
    <property type="entry name" value="ABC TRANSPORTER, ATP-BINDING TRANSMEMBRANE PROTEIN"/>
    <property type="match status" value="1"/>
</dbReference>
<dbReference type="GO" id="GO:0140359">
    <property type="term" value="F:ABC-type transporter activity"/>
    <property type="evidence" value="ECO:0007669"/>
    <property type="project" value="InterPro"/>
</dbReference>
<dbReference type="AlphaFoldDB" id="A0A8J8MBC9"/>
<feature type="transmembrane region" description="Helical" evidence="9">
    <location>
        <begin position="246"/>
        <end position="265"/>
    </location>
</feature>
<sequence length="579" mass="66192">MFKLIKRILALSGEKRKKLYIANFFQLIQATCEGIVYIIIYLAITHLVSGTFDKTILLQYFLSLLIVISLRYIFFYQVNRLQASAGYEIMRDIRIDETKKLNNLPLGVFQSRGIGKLTSTFTTDMTFIEMHCMYAISRYVAGMSIIIMTTIIMLIVDWRLTLLAVSGFVPGFLVYRNSKKKLLINGQIRHESQQKCISALIEYLNGLETIRSYHMTDRIFSNIFDKLNKYKDASSRYEIQAIKPMALYQILIRIGMGMIFIGGLALYVNNIVSLEVFIFFAVISTLYYQPIESIFHDYGTLNIMGVALDHLDELKKEKPLDNHGSKNIRKSNIEGNRINFCYPKSEKNAIEGINFRMEPKTLNAIVGHSGSGKTTMLYLISRFFDIDSGEIMIDKHNVKDIEYGNLLKNISVVFQDSYLLEDTIFNNIKMGSEDATRDEVIEAAKAACCHDFIIELEKGYDTVVGEGGNTLSGGEKQRITIARAILKDVPIVLLDEAMASIDPENSWQIKKAIDALTRDKTVILIAHTLGYIKYADQIIVMENGRIEEHGKHDYLIERNGIYKKMWDIQQTTKEWKAIN</sequence>
<gene>
    <name evidence="12" type="ORF">HYG85_13170</name>
</gene>
<dbReference type="SUPFAM" id="SSF52540">
    <property type="entry name" value="P-loop containing nucleoside triphosphate hydrolases"/>
    <property type="match status" value="1"/>
</dbReference>
<dbReference type="GO" id="GO:0005886">
    <property type="term" value="C:plasma membrane"/>
    <property type="evidence" value="ECO:0007669"/>
    <property type="project" value="UniProtKB-SubCell"/>
</dbReference>
<feature type="transmembrane region" description="Helical" evidence="9">
    <location>
        <begin position="20"/>
        <end position="44"/>
    </location>
</feature>
<dbReference type="FunFam" id="3.40.50.300:FF:000221">
    <property type="entry name" value="Multidrug ABC transporter ATP-binding protein"/>
    <property type="match status" value="1"/>
</dbReference>
<keyword evidence="8 9" id="KW-0472">Membrane</keyword>
<evidence type="ECO:0000256" key="1">
    <source>
        <dbReference type="ARBA" id="ARBA00004651"/>
    </source>
</evidence>
<keyword evidence="2" id="KW-0813">Transport</keyword>
<dbReference type="InterPro" id="IPR003439">
    <property type="entry name" value="ABC_transporter-like_ATP-bd"/>
</dbReference>
<evidence type="ECO:0000256" key="7">
    <source>
        <dbReference type="ARBA" id="ARBA00022989"/>
    </source>
</evidence>
<dbReference type="RefSeq" id="WP_212690061.1">
    <property type="nucleotide sequence ID" value="NZ_CP058561.1"/>
</dbReference>
<evidence type="ECO:0000256" key="6">
    <source>
        <dbReference type="ARBA" id="ARBA00022840"/>
    </source>
</evidence>
<proteinExistence type="predicted"/>
<dbReference type="InterPro" id="IPR003593">
    <property type="entry name" value="AAA+_ATPase"/>
</dbReference>
<dbReference type="Gene3D" id="1.20.1560.10">
    <property type="entry name" value="ABC transporter type 1, transmembrane domain"/>
    <property type="match status" value="1"/>
</dbReference>
<dbReference type="EMBL" id="CP058561">
    <property type="protein sequence ID" value="QUH29807.1"/>
    <property type="molecule type" value="Genomic_DNA"/>
</dbReference>
<reference evidence="12 13" key="1">
    <citation type="submission" date="2020-07" db="EMBL/GenBank/DDBJ databases">
        <title>Vallitalea guaymasensis genome.</title>
        <authorList>
            <person name="Postec A."/>
        </authorList>
    </citation>
    <scope>NUCLEOTIDE SEQUENCE [LARGE SCALE GENOMIC DNA]</scope>
    <source>
        <strain evidence="12 13">Ra1766G1</strain>
    </source>
</reference>
<dbReference type="InterPro" id="IPR036640">
    <property type="entry name" value="ABC1_TM_sf"/>
</dbReference>
<dbReference type="GO" id="GO:0016887">
    <property type="term" value="F:ATP hydrolysis activity"/>
    <property type="evidence" value="ECO:0007669"/>
    <property type="project" value="InterPro"/>
</dbReference>
<evidence type="ECO:0000256" key="5">
    <source>
        <dbReference type="ARBA" id="ARBA00022741"/>
    </source>
</evidence>
<evidence type="ECO:0000313" key="12">
    <source>
        <dbReference type="EMBL" id="QUH29807.1"/>
    </source>
</evidence>